<dbReference type="AlphaFoldDB" id="A0A1I0U4N9"/>
<name>A0A1I0U4N9_9NOCA</name>
<dbReference type="OrthoDB" id="4545348at2"/>
<dbReference type="Proteomes" id="UP000182054">
    <property type="component" value="Unassembled WGS sequence"/>
</dbReference>
<reference evidence="2 3" key="1">
    <citation type="submission" date="2016-10" db="EMBL/GenBank/DDBJ databases">
        <authorList>
            <person name="de Groot N.N."/>
        </authorList>
    </citation>
    <scope>NUCLEOTIDE SEQUENCE [LARGE SCALE GENOMIC DNA]</scope>
    <source>
        <strain evidence="2 3">DSM 44908</strain>
    </source>
</reference>
<dbReference type="Gene3D" id="3.20.80.10">
    <property type="entry name" value="Regulatory factor, effector binding domain"/>
    <property type="match status" value="1"/>
</dbReference>
<dbReference type="RefSeq" id="WP_082895135.1">
    <property type="nucleotide sequence ID" value="NZ_FOJN01000013.1"/>
</dbReference>
<dbReference type="GeneID" id="85486967"/>
<dbReference type="Pfam" id="PF14526">
    <property type="entry name" value="Cass2"/>
    <property type="match status" value="1"/>
</dbReference>
<dbReference type="SUPFAM" id="SSF55136">
    <property type="entry name" value="Probable bacterial effector-binding domain"/>
    <property type="match status" value="1"/>
</dbReference>
<organism evidence="2 3">
    <name type="scientific">Rhodococcoides kroppenstedtii</name>
    <dbReference type="NCBI Taxonomy" id="293050"/>
    <lineage>
        <taxon>Bacteria</taxon>
        <taxon>Bacillati</taxon>
        <taxon>Actinomycetota</taxon>
        <taxon>Actinomycetes</taxon>
        <taxon>Mycobacteriales</taxon>
        <taxon>Nocardiaceae</taxon>
        <taxon>Rhodococcoides</taxon>
    </lineage>
</organism>
<feature type="domain" description="Integron-associated effector binding protein" evidence="1">
    <location>
        <begin position="48"/>
        <end position="141"/>
    </location>
</feature>
<gene>
    <name evidence="2" type="ORF">SAMN05444374_11372</name>
</gene>
<accession>A0A1I0U4N9</accession>
<evidence type="ECO:0000313" key="3">
    <source>
        <dbReference type="Proteomes" id="UP000182054"/>
    </source>
</evidence>
<proteinExistence type="predicted"/>
<dbReference type="InterPro" id="IPR029441">
    <property type="entry name" value="Cass2"/>
</dbReference>
<evidence type="ECO:0000313" key="2">
    <source>
        <dbReference type="EMBL" id="SFA58984.1"/>
    </source>
</evidence>
<protein>
    <submittedName>
        <fullName evidence="2">Integron-associated effector binding protein</fullName>
    </submittedName>
</protein>
<sequence length="145" mass="15385">MAFRLVARPTTIVAGLVAPGVEPGPESSASDLVTFLRERIREREPAGTDIWTVYLPDQRGVSNAVVGVPRSEVEDVPVGDVFITVPAGAFAVFEASMTLPDRTEDAWSQVEEAVADGGVTRAGGPEFECLAADGNVEIFVSVLLR</sequence>
<dbReference type="EMBL" id="FOJN01000013">
    <property type="protein sequence ID" value="SFA58984.1"/>
    <property type="molecule type" value="Genomic_DNA"/>
</dbReference>
<dbReference type="InterPro" id="IPR011256">
    <property type="entry name" value="Reg_factor_effector_dom_sf"/>
</dbReference>
<evidence type="ECO:0000259" key="1">
    <source>
        <dbReference type="Pfam" id="PF14526"/>
    </source>
</evidence>